<evidence type="ECO:0000313" key="5">
    <source>
        <dbReference type="Proteomes" id="UP001396898"/>
    </source>
</evidence>
<dbReference type="PANTHER" id="PTHR48081">
    <property type="entry name" value="AB HYDROLASE SUPERFAMILY PROTEIN C4A8.06C"/>
    <property type="match status" value="1"/>
</dbReference>
<feature type="region of interest" description="Disordered" evidence="2">
    <location>
        <begin position="242"/>
        <end position="265"/>
    </location>
</feature>
<keyword evidence="5" id="KW-1185">Reference proteome</keyword>
<name>A0ABR1S3R4_9PEZI</name>
<dbReference type="PANTHER" id="PTHR48081:SF8">
    <property type="entry name" value="ALPHA_BETA HYDROLASE FOLD-3 DOMAIN-CONTAINING PROTEIN-RELATED"/>
    <property type="match status" value="1"/>
</dbReference>
<sequence>MDKRPDYVGPDYWRLLGGRVPEPKPPAADVDAIRKMTIPVMQAASDTFPFPEGMDTSVSTATSSIDGHPITITRFVPLAVQQQQSKDKNPQRAIIYAFGGGLVAGTAAISRNMIAHFAEQTGTQVFAPDYRLAPEQPYPAAFHDMYATVVWLQAHAEGFGVDPARIILAGQSAGGNLAAAAALEARDRKLTPPLAGLLLRYPMLDDRTRWDPENPRGVFLSWTPSYNLVVWEAYLKGIPKEEREGRGSRVVPPTAAPGRADDLHGLPPTHLGVGELDHFHDETVRFAKLLKAHEIEVEWHVYPGVPHGFDGNPVFSVRDEMWRSETEFVRRF</sequence>
<evidence type="ECO:0000313" key="4">
    <source>
        <dbReference type="EMBL" id="KAK8026469.1"/>
    </source>
</evidence>
<feature type="domain" description="Alpha/beta hydrolase fold-3" evidence="3">
    <location>
        <begin position="94"/>
        <end position="309"/>
    </location>
</feature>
<keyword evidence="1" id="KW-0378">Hydrolase</keyword>
<evidence type="ECO:0000259" key="3">
    <source>
        <dbReference type="Pfam" id="PF07859"/>
    </source>
</evidence>
<proteinExistence type="predicted"/>
<dbReference type="InterPro" id="IPR013094">
    <property type="entry name" value="AB_hydrolase_3"/>
</dbReference>
<protein>
    <recommendedName>
        <fullName evidence="3">Alpha/beta hydrolase fold-3 domain-containing protein</fullName>
    </recommendedName>
</protein>
<organism evidence="4 5">
    <name type="scientific">Apiospora marii</name>
    <dbReference type="NCBI Taxonomy" id="335849"/>
    <lineage>
        <taxon>Eukaryota</taxon>
        <taxon>Fungi</taxon>
        <taxon>Dikarya</taxon>
        <taxon>Ascomycota</taxon>
        <taxon>Pezizomycotina</taxon>
        <taxon>Sordariomycetes</taxon>
        <taxon>Xylariomycetidae</taxon>
        <taxon>Amphisphaeriales</taxon>
        <taxon>Apiosporaceae</taxon>
        <taxon>Apiospora</taxon>
    </lineage>
</organism>
<gene>
    <name evidence="4" type="ORF">PG991_003525</name>
</gene>
<dbReference type="InterPro" id="IPR050300">
    <property type="entry name" value="GDXG_lipolytic_enzyme"/>
</dbReference>
<dbReference type="Gene3D" id="3.40.50.1820">
    <property type="entry name" value="alpha/beta hydrolase"/>
    <property type="match status" value="1"/>
</dbReference>
<comment type="caution">
    <text evidence="4">The sequence shown here is derived from an EMBL/GenBank/DDBJ whole genome shotgun (WGS) entry which is preliminary data.</text>
</comment>
<dbReference type="Proteomes" id="UP001396898">
    <property type="component" value="Unassembled WGS sequence"/>
</dbReference>
<accession>A0ABR1S3R4</accession>
<dbReference type="EMBL" id="JAQQWI010000007">
    <property type="protein sequence ID" value="KAK8026469.1"/>
    <property type="molecule type" value="Genomic_DNA"/>
</dbReference>
<evidence type="ECO:0000256" key="2">
    <source>
        <dbReference type="SAM" id="MobiDB-lite"/>
    </source>
</evidence>
<reference evidence="4 5" key="1">
    <citation type="submission" date="2023-01" db="EMBL/GenBank/DDBJ databases">
        <title>Analysis of 21 Apiospora genomes using comparative genomics revels a genus with tremendous synthesis potential of carbohydrate active enzymes and secondary metabolites.</title>
        <authorList>
            <person name="Sorensen T."/>
        </authorList>
    </citation>
    <scope>NUCLEOTIDE SEQUENCE [LARGE SCALE GENOMIC DNA]</scope>
    <source>
        <strain evidence="4 5">CBS 20057</strain>
    </source>
</reference>
<dbReference type="InterPro" id="IPR029058">
    <property type="entry name" value="AB_hydrolase_fold"/>
</dbReference>
<dbReference type="Pfam" id="PF07859">
    <property type="entry name" value="Abhydrolase_3"/>
    <property type="match status" value="1"/>
</dbReference>
<dbReference type="SUPFAM" id="SSF53474">
    <property type="entry name" value="alpha/beta-Hydrolases"/>
    <property type="match status" value="1"/>
</dbReference>
<evidence type="ECO:0000256" key="1">
    <source>
        <dbReference type="ARBA" id="ARBA00022801"/>
    </source>
</evidence>